<dbReference type="SUPFAM" id="SSF50199">
    <property type="entry name" value="Staphylococcal nuclease"/>
    <property type="match status" value="1"/>
</dbReference>
<keyword evidence="2" id="KW-0255">Endonuclease</keyword>
<dbReference type="InterPro" id="IPR016071">
    <property type="entry name" value="Staphylococal_nuclease_OB-fold"/>
</dbReference>
<dbReference type="PROSITE" id="PS50830">
    <property type="entry name" value="TNASE_3"/>
    <property type="match status" value="1"/>
</dbReference>
<dbReference type="GO" id="GO:0004519">
    <property type="term" value="F:endonuclease activity"/>
    <property type="evidence" value="ECO:0007669"/>
    <property type="project" value="UniProtKB-KW"/>
</dbReference>
<dbReference type="GO" id="GO:0016787">
    <property type="term" value="F:hydrolase activity"/>
    <property type="evidence" value="ECO:0007669"/>
    <property type="project" value="UniProtKB-KW"/>
</dbReference>
<comment type="caution">
    <text evidence="6">The sequence shown here is derived from an EMBL/GenBank/DDBJ whole genome shotgun (WGS) entry which is preliminary data.</text>
</comment>
<organism evidence="6 7">
    <name type="scientific">Kaistia nematophila</name>
    <dbReference type="NCBI Taxonomy" id="2994654"/>
    <lineage>
        <taxon>Bacteria</taxon>
        <taxon>Pseudomonadati</taxon>
        <taxon>Pseudomonadota</taxon>
        <taxon>Alphaproteobacteria</taxon>
        <taxon>Hyphomicrobiales</taxon>
        <taxon>Kaistiaceae</taxon>
        <taxon>Kaistia</taxon>
    </lineage>
</organism>
<dbReference type="Pfam" id="PF00565">
    <property type="entry name" value="SNase"/>
    <property type="match status" value="1"/>
</dbReference>
<keyword evidence="3" id="KW-0378">Hydrolase</keyword>
<dbReference type="PANTHER" id="PTHR12302">
    <property type="entry name" value="EBNA2 BINDING PROTEIN P100"/>
    <property type="match status" value="1"/>
</dbReference>
<keyword evidence="7" id="KW-1185">Reference proteome</keyword>
<dbReference type="EMBL" id="JAPKNK010000003">
    <property type="protein sequence ID" value="MCX5569634.1"/>
    <property type="molecule type" value="Genomic_DNA"/>
</dbReference>
<evidence type="ECO:0000313" key="6">
    <source>
        <dbReference type="EMBL" id="MCX5569634.1"/>
    </source>
</evidence>
<accession>A0A9X3E0W5</accession>
<feature type="signal peptide" evidence="4">
    <location>
        <begin position="1"/>
        <end position="16"/>
    </location>
</feature>
<evidence type="ECO:0000256" key="4">
    <source>
        <dbReference type="SAM" id="SignalP"/>
    </source>
</evidence>
<dbReference type="PANTHER" id="PTHR12302:SF3">
    <property type="entry name" value="SERINE_THREONINE-PROTEIN KINASE 31"/>
    <property type="match status" value="1"/>
</dbReference>
<evidence type="ECO:0000313" key="7">
    <source>
        <dbReference type="Proteomes" id="UP001144805"/>
    </source>
</evidence>
<keyword evidence="4" id="KW-0732">Signal</keyword>
<dbReference type="Gene3D" id="2.40.50.90">
    <property type="match status" value="1"/>
</dbReference>
<reference evidence="6" key="1">
    <citation type="submission" date="2022-11" db="EMBL/GenBank/DDBJ databases">
        <title>Biodiversity and phylogenetic relationships of bacteria.</title>
        <authorList>
            <person name="Machado R.A.R."/>
            <person name="Bhat A."/>
            <person name="Loulou A."/>
            <person name="Kallel S."/>
        </authorList>
    </citation>
    <scope>NUCLEOTIDE SEQUENCE</scope>
    <source>
        <strain evidence="6">K-TC2</strain>
    </source>
</reference>
<dbReference type="InterPro" id="IPR035437">
    <property type="entry name" value="SNase_OB-fold_sf"/>
</dbReference>
<feature type="domain" description="TNase-like" evidence="5">
    <location>
        <begin position="20"/>
        <end position="136"/>
    </location>
</feature>
<keyword evidence="1" id="KW-0540">Nuclease</keyword>
<evidence type="ECO:0000259" key="5">
    <source>
        <dbReference type="PROSITE" id="PS50830"/>
    </source>
</evidence>
<evidence type="ECO:0000256" key="3">
    <source>
        <dbReference type="ARBA" id="ARBA00022801"/>
    </source>
</evidence>
<name>A0A9X3E0W5_9HYPH</name>
<dbReference type="RefSeq" id="WP_266338594.1">
    <property type="nucleotide sequence ID" value="NZ_JAPKNK010000003.1"/>
</dbReference>
<dbReference type="SMART" id="SM00318">
    <property type="entry name" value="SNc"/>
    <property type="match status" value="1"/>
</dbReference>
<dbReference type="Proteomes" id="UP001144805">
    <property type="component" value="Unassembled WGS sequence"/>
</dbReference>
<sequence>MAALAAYAIFTGVALAAEVHVIDGDTLRVDGKTIRIFGIDAPEAGQSCRKPGGGTWQCGQAAISQMEKAVAEGDVTCDDRGLDVYGRTLGVCKIAGLDLGRLMVKEGLAWAFRRYSEDYVDAEDEARAAAVGIWEQESEAPWEFRQHRWDVAAQKAPEGCPIKGNINKKGEHIYHAPWSPWYSRTKVSVENGERWFCDEGEAIKAGWRAPYWGR</sequence>
<feature type="chain" id="PRO_5040795097" evidence="4">
    <location>
        <begin position="17"/>
        <end position="214"/>
    </location>
</feature>
<dbReference type="AlphaFoldDB" id="A0A9X3E0W5"/>
<gene>
    <name evidence="6" type="ORF">OSH07_10565</name>
</gene>
<evidence type="ECO:0000256" key="1">
    <source>
        <dbReference type="ARBA" id="ARBA00022722"/>
    </source>
</evidence>
<proteinExistence type="predicted"/>
<protein>
    <submittedName>
        <fullName evidence="6">Thermonuclease family protein</fullName>
    </submittedName>
</protein>
<evidence type="ECO:0000256" key="2">
    <source>
        <dbReference type="ARBA" id="ARBA00022759"/>
    </source>
</evidence>